<evidence type="ECO:0008006" key="3">
    <source>
        <dbReference type="Google" id="ProtNLM"/>
    </source>
</evidence>
<dbReference type="AlphaFoldDB" id="A0A396HWZ3"/>
<proteinExistence type="predicted"/>
<dbReference type="Gramene" id="rna33471">
    <property type="protein sequence ID" value="RHN57880.1"/>
    <property type="gene ID" value="gene33471"/>
</dbReference>
<keyword evidence="1" id="KW-0812">Transmembrane</keyword>
<accession>A0A396HWZ3</accession>
<feature type="transmembrane region" description="Helical" evidence="1">
    <location>
        <begin position="125"/>
        <end position="150"/>
    </location>
</feature>
<gene>
    <name evidence="2" type="ORF">MtrunA17_Chr5g0445171</name>
</gene>
<name>A0A396HWZ3_MEDTR</name>
<dbReference type="Proteomes" id="UP000265566">
    <property type="component" value="Chromosome 5"/>
</dbReference>
<feature type="transmembrane region" description="Helical" evidence="1">
    <location>
        <begin position="20"/>
        <end position="38"/>
    </location>
</feature>
<organism evidence="2">
    <name type="scientific">Medicago truncatula</name>
    <name type="common">Barrel medic</name>
    <name type="synonym">Medicago tribuloides</name>
    <dbReference type="NCBI Taxonomy" id="3880"/>
    <lineage>
        <taxon>Eukaryota</taxon>
        <taxon>Viridiplantae</taxon>
        <taxon>Streptophyta</taxon>
        <taxon>Embryophyta</taxon>
        <taxon>Tracheophyta</taxon>
        <taxon>Spermatophyta</taxon>
        <taxon>Magnoliopsida</taxon>
        <taxon>eudicotyledons</taxon>
        <taxon>Gunneridae</taxon>
        <taxon>Pentapetalae</taxon>
        <taxon>rosids</taxon>
        <taxon>fabids</taxon>
        <taxon>Fabales</taxon>
        <taxon>Fabaceae</taxon>
        <taxon>Papilionoideae</taxon>
        <taxon>50 kb inversion clade</taxon>
        <taxon>NPAAA clade</taxon>
        <taxon>Hologalegina</taxon>
        <taxon>IRL clade</taxon>
        <taxon>Trifolieae</taxon>
        <taxon>Medicago</taxon>
    </lineage>
</organism>
<comment type="caution">
    <text evidence="2">The sequence shown here is derived from an EMBL/GenBank/DDBJ whole genome shotgun (WGS) entry which is preliminary data.</text>
</comment>
<evidence type="ECO:0000313" key="2">
    <source>
        <dbReference type="EMBL" id="RHN57880.1"/>
    </source>
</evidence>
<evidence type="ECO:0000256" key="1">
    <source>
        <dbReference type="SAM" id="Phobius"/>
    </source>
</evidence>
<dbReference type="EMBL" id="PSQE01000005">
    <property type="protein sequence ID" value="RHN57880.1"/>
    <property type="molecule type" value="Genomic_DNA"/>
</dbReference>
<keyword evidence="1" id="KW-1133">Transmembrane helix</keyword>
<protein>
    <recommendedName>
        <fullName evidence="3">Transmembrane protein</fullName>
    </recommendedName>
</protein>
<keyword evidence="1" id="KW-0472">Membrane</keyword>
<feature type="transmembrane region" description="Helical" evidence="1">
    <location>
        <begin position="45"/>
        <end position="64"/>
    </location>
</feature>
<reference evidence="2" key="1">
    <citation type="journal article" date="2018" name="Nat. Plants">
        <title>Whole-genome landscape of Medicago truncatula symbiotic genes.</title>
        <authorList>
            <person name="Pecrix Y."/>
            <person name="Gamas P."/>
            <person name="Carrere S."/>
        </authorList>
    </citation>
    <scope>NUCLEOTIDE SEQUENCE</scope>
    <source>
        <tissue evidence="2">Leaves</tissue>
    </source>
</reference>
<feature type="transmembrane region" description="Helical" evidence="1">
    <location>
        <begin position="84"/>
        <end position="104"/>
    </location>
</feature>
<sequence length="155" mass="17979">MVLNYPPEDYIYALDRMQKISTLMAMGPTTYLFTLLLNTHAFSPIVIFSILSSICLFFAAILAFTLKKNVLLFQNQVDSTTRFGMLICALALVYGIFFFFFANYHFIPFFLLHHLKTYQLILIDIFFLIIVLFLTHSVATFLHSYLWIVYGSPDT</sequence>